<dbReference type="SUPFAM" id="SSF47473">
    <property type="entry name" value="EF-hand"/>
    <property type="match status" value="1"/>
</dbReference>
<dbReference type="EMBL" id="CAJHNH020003316">
    <property type="protein sequence ID" value="CAG5128992.1"/>
    <property type="molecule type" value="Genomic_DNA"/>
</dbReference>
<feature type="non-terminal residue" evidence="4">
    <location>
        <position position="1"/>
    </location>
</feature>
<feature type="domain" description="EF-hand" evidence="3">
    <location>
        <begin position="42"/>
        <end position="77"/>
    </location>
</feature>
<feature type="domain" description="EF-hand" evidence="3">
    <location>
        <begin position="81"/>
        <end position="116"/>
    </location>
</feature>
<dbReference type="InterPro" id="IPR002048">
    <property type="entry name" value="EF_hand_dom"/>
</dbReference>
<dbReference type="Proteomes" id="UP000678393">
    <property type="component" value="Unassembled WGS sequence"/>
</dbReference>
<sequence length="150" mass="17387">EKLTDDEMREITDAFRQYDKNEDGSISCEELGCVLRSFGQNPTQAELKELIKEMDPNKNGRIEFKEFVDGMSRRGIKSQEQEEDELLAAFRVFDRDDNGYITAPELRHVMTSCGEPMTDDEVDKMIEEADVDEDGRVNYQEFVRMMASRP</sequence>
<dbReference type="PANTHER" id="PTHR23048:SF0">
    <property type="entry name" value="CALMODULIN LIKE 3"/>
    <property type="match status" value="1"/>
</dbReference>
<reference evidence="4" key="1">
    <citation type="submission" date="2021-04" db="EMBL/GenBank/DDBJ databases">
        <authorList>
            <consortium name="Molecular Ecology Group"/>
        </authorList>
    </citation>
    <scope>NUCLEOTIDE SEQUENCE</scope>
</reference>
<proteinExistence type="predicted"/>
<dbReference type="PANTHER" id="PTHR23048">
    <property type="entry name" value="MYOSIN LIGHT CHAIN 1, 3"/>
    <property type="match status" value="1"/>
</dbReference>
<comment type="caution">
    <text evidence="4">The sequence shown here is derived from an EMBL/GenBank/DDBJ whole genome shotgun (WGS) entry which is preliminary data.</text>
</comment>
<evidence type="ECO:0000313" key="5">
    <source>
        <dbReference type="Proteomes" id="UP000678393"/>
    </source>
</evidence>
<protein>
    <recommendedName>
        <fullName evidence="3">EF-hand domain-containing protein</fullName>
    </recommendedName>
</protein>
<evidence type="ECO:0000313" key="4">
    <source>
        <dbReference type="EMBL" id="CAG5128992.1"/>
    </source>
</evidence>
<evidence type="ECO:0000256" key="1">
    <source>
        <dbReference type="ARBA" id="ARBA00022737"/>
    </source>
</evidence>
<keyword evidence="5" id="KW-1185">Reference proteome</keyword>
<dbReference type="Pfam" id="PF13499">
    <property type="entry name" value="EF-hand_7"/>
    <property type="match status" value="2"/>
</dbReference>
<dbReference type="GO" id="GO:0005509">
    <property type="term" value="F:calcium ion binding"/>
    <property type="evidence" value="ECO:0007669"/>
    <property type="project" value="InterPro"/>
</dbReference>
<dbReference type="OrthoDB" id="26525at2759"/>
<dbReference type="Gene3D" id="1.10.238.10">
    <property type="entry name" value="EF-hand"/>
    <property type="match status" value="2"/>
</dbReference>
<dbReference type="PROSITE" id="PS50222">
    <property type="entry name" value="EF_HAND_2"/>
    <property type="match status" value="4"/>
</dbReference>
<keyword evidence="2" id="KW-0106">Calcium</keyword>
<dbReference type="AlphaFoldDB" id="A0A8S3ZNY1"/>
<feature type="domain" description="EF-hand" evidence="3">
    <location>
        <begin position="6"/>
        <end position="41"/>
    </location>
</feature>
<keyword evidence="1" id="KW-0677">Repeat</keyword>
<dbReference type="InterPro" id="IPR018247">
    <property type="entry name" value="EF_Hand_1_Ca_BS"/>
</dbReference>
<gene>
    <name evidence="4" type="ORF">CUNI_LOCUS14550</name>
</gene>
<dbReference type="FunFam" id="1.10.238.10:FF:000003">
    <property type="entry name" value="Calmodulin A"/>
    <property type="match status" value="1"/>
</dbReference>
<dbReference type="InterPro" id="IPR011992">
    <property type="entry name" value="EF-hand-dom_pair"/>
</dbReference>
<organism evidence="4 5">
    <name type="scientific">Candidula unifasciata</name>
    <dbReference type="NCBI Taxonomy" id="100452"/>
    <lineage>
        <taxon>Eukaryota</taxon>
        <taxon>Metazoa</taxon>
        <taxon>Spiralia</taxon>
        <taxon>Lophotrochozoa</taxon>
        <taxon>Mollusca</taxon>
        <taxon>Gastropoda</taxon>
        <taxon>Heterobranchia</taxon>
        <taxon>Euthyneura</taxon>
        <taxon>Panpulmonata</taxon>
        <taxon>Eupulmonata</taxon>
        <taxon>Stylommatophora</taxon>
        <taxon>Helicina</taxon>
        <taxon>Helicoidea</taxon>
        <taxon>Geomitridae</taxon>
        <taxon>Candidula</taxon>
    </lineage>
</organism>
<dbReference type="SMART" id="SM00054">
    <property type="entry name" value="EFh"/>
    <property type="match status" value="4"/>
</dbReference>
<dbReference type="CDD" id="cd00051">
    <property type="entry name" value="EFh"/>
    <property type="match status" value="2"/>
</dbReference>
<name>A0A8S3ZNY1_9EUPU</name>
<dbReference type="InterPro" id="IPR050230">
    <property type="entry name" value="CALM/Myosin/TropC-like"/>
</dbReference>
<evidence type="ECO:0000259" key="3">
    <source>
        <dbReference type="PROSITE" id="PS50222"/>
    </source>
</evidence>
<dbReference type="GO" id="GO:0016460">
    <property type="term" value="C:myosin II complex"/>
    <property type="evidence" value="ECO:0007669"/>
    <property type="project" value="TreeGrafter"/>
</dbReference>
<dbReference type="PROSITE" id="PS00018">
    <property type="entry name" value="EF_HAND_1"/>
    <property type="match status" value="4"/>
</dbReference>
<evidence type="ECO:0000256" key="2">
    <source>
        <dbReference type="ARBA" id="ARBA00022837"/>
    </source>
</evidence>
<accession>A0A8S3ZNY1</accession>
<feature type="domain" description="EF-hand" evidence="3">
    <location>
        <begin position="117"/>
        <end position="150"/>
    </location>
</feature>